<name>A0A9P7N7K4_9HYPO</name>
<reference evidence="1" key="1">
    <citation type="journal article" date="2020" name="bioRxiv">
        <title>Whole genome comparisons of ergot fungi reveals the divergence and evolution of species within the genus Claviceps are the result of varying mechanisms driving genome evolution and host range expansion.</title>
        <authorList>
            <person name="Wyka S.A."/>
            <person name="Mondo S.J."/>
            <person name="Liu M."/>
            <person name="Dettman J."/>
            <person name="Nalam V."/>
            <person name="Broders K.D."/>
        </authorList>
    </citation>
    <scope>NUCLEOTIDE SEQUENCE</scope>
    <source>
        <strain evidence="1">CCC 602</strain>
    </source>
</reference>
<keyword evidence="2" id="KW-1185">Reference proteome</keyword>
<protein>
    <submittedName>
        <fullName evidence="1">Uncharacterized protein</fullName>
    </submittedName>
</protein>
<dbReference type="EMBL" id="SRPW01001653">
    <property type="protein sequence ID" value="KAG5999655.1"/>
    <property type="molecule type" value="Genomic_DNA"/>
</dbReference>
<sequence length="150" mass="16398">MLQSLDLPEIALTPEVTAESGLGRAARAGRPCPVGTFCDAAYEHMYDSQLRSTANDRHSLLHQALQYHPGQGWALWDHGASPKGNPSCGAKNVHHVVAGAEDERLEPDSSRRHSLQPAHVSGLWATTQIDRSTSYVMRRNRIYLGAMLGS</sequence>
<comment type="caution">
    <text evidence="1">The sequence shown here is derived from an EMBL/GenBank/DDBJ whole genome shotgun (WGS) entry which is preliminary data.</text>
</comment>
<evidence type="ECO:0000313" key="1">
    <source>
        <dbReference type="EMBL" id="KAG5999655.1"/>
    </source>
</evidence>
<proteinExistence type="predicted"/>
<accession>A0A9P7N7K4</accession>
<organism evidence="1 2">
    <name type="scientific">Claviceps pusilla</name>
    <dbReference type="NCBI Taxonomy" id="123648"/>
    <lineage>
        <taxon>Eukaryota</taxon>
        <taxon>Fungi</taxon>
        <taxon>Dikarya</taxon>
        <taxon>Ascomycota</taxon>
        <taxon>Pezizomycotina</taxon>
        <taxon>Sordariomycetes</taxon>
        <taxon>Hypocreomycetidae</taxon>
        <taxon>Hypocreales</taxon>
        <taxon>Clavicipitaceae</taxon>
        <taxon>Claviceps</taxon>
    </lineage>
</organism>
<dbReference type="AlphaFoldDB" id="A0A9P7N7K4"/>
<gene>
    <name evidence="1" type="ORF">E4U43_001938</name>
</gene>
<evidence type="ECO:0000313" key="2">
    <source>
        <dbReference type="Proteomes" id="UP000748025"/>
    </source>
</evidence>
<dbReference type="Proteomes" id="UP000748025">
    <property type="component" value="Unassembled WGS sequence"/>
</dbReference>